<dbReference type="AlphaFoldDB" id="A0A7H1MXH2"/>
<dbReference type="RefSeq" id="WP_190261600.1">
    <property type="nucleotide sequence ID" value="NZ_CP053923.1"/>
</dbReference>
<name>A0A7H1MXH2_9PROT</name>
<dbReference type="EMBL" id="CP053923">
    <property type="protein sequence ID" value="QNT68158.1"/>
    <property type="molecule type" value="Genomic_DNA"/>
</dbReference>
<dbReference type="KEGG" id="dvn:HQ394_00740"/>
<keyword evidence="3" id="KW-1185">Reference proteome</keyword>
<accession>A0A7H1MXH2</accession>
<evidence type="ECO:0000259" key="1">
    <source>
        <dbReference type="Pfam" id="PF21168"/>
    </source>
</evidence>
<proteinExistence type="predicted"/>
<evidence type="ECO:0000313" key="3">
    <source>
        <dbReference type="Proteomes" id="UP000516369"/>
    </source>
</evidence>
<dbReference type="Pfam" id="PF21168">
    <property type="entry name" value="FkbO_Hyg5-like_N"/>
    <property type="match status" value="1"/>
</dbReference>
<feature type="domain" description="Chorismatase FkbO/Hyg5-like N-terminal" evidence="1">
    <location>
        <begin position="78"/>
        <end position="201"/>
    </location>
</feature>
<gene>
    <name evidence="2" type="ORF">HQ394_00740</name>
</gene>
<protein>
    <recommendedName>
        <fullName evidence="1">Chorismatase FkbO/Hyg5-like N-terminal domain-containing protein</fullName>
    </recommendedName>
</protein>
<dbReference type="InterPro" id="IPR035959">
    <property type="entry name" value="RutC-like_sf"/>
</dbReference>
<organism evidence="2 3">
    <name type="scientific">Defluviicoccus vanus</name>
    <dbReference type="NCBI Taxonomy" id="111831"/>
    <lineage>
        <taxon>Bacteria</taxon>
        <taxon>Pseudomonadati</taxon>
        <taxon>Pseudomonadota</taxon>
        <taxon>Alphaproteobacteria</taxon>
        <taxon>Rhodospirillales</taxon>
        <taxon>Rhodospirillaceae</taxon>
        <taxon>Defluviicoccus</taxon>
    </lineage>
</organism>
<dbReference type="Proteomes" id="UP000516369">
    <property type="component" value="Chromosome"/>
</dbReference>
<dbReference type="InterPro" id="IPR049368">
    <property type="entry name" value="FkbO_Hyg5-like_N"/>
</dbReference>
<dbReference type="Gene3D" id="3.30.1330.40">
    <property type="entry name" value="RutC-like"/>
    <property type="match status" value="1"/>
</dbReference>
<dbReference type="SUPFAM" id="SSF55298">
    <property type="entry name" value="YjgF-like"/>
    <property type="match status" value="1"/>
</dbReference>
<reference evidence="2 3" key="1">
    <citation type="submission" date="2020-05" db="EMBL/GenBank/DDBJ databases">
        <title>Complete closed genome sequence of Defluviicoccus vanus.</title>
        <authorList>
            <person name="Bessarab I."/>
            <person name="Arumugam K."/>
            <person name="Maszenan A.M."/>
            <person name="Seviour R.J."/>
            <person name="Williams R.B."/>
        </authorList>
    </citation>
    <scope>NUCLEOTIDE SEQUENCE [LARGE SCALE GENOMIC DNA]</scope>
    <source>
        <strain evidence="2 3">Ben 114</strain>
    </source>
</reference>
<evidence type="ECO:0000313" key="2">
    <source>
        <dbReference type="EMBL" id="QNT68158.1"/>
    </source>
</evidence>
<sequence>MSEPCRSSLPGPGDAASPPFRVAYLRPAEAAQLAPERLLACVHFGPTAVPGVGPEARAARPWEIVVPLPVLGDGDVVEVWRSARPVERMMVGDVQLACGDDVAFASLCVDDSCGGLGLETATSAAYRALGAAASASGFPILARLWNFFPAIHRMESGLERYRAFCRGRHLAFTEHFAAVETNLPAASAIGSRNSGLQVFGLLLRQQGRQIENPRQLSAFHYPPVYGPRSPSFSRSIFKDWGAAGAHLYVSGTASIVGHSSRHHRDYTRQLEETLVNLQALLANADARTGRAFRFAVLRVYSRVVAPLELIRARIAAKFGPETPVLVLQGDICRTELLLEIEGLAISD</sequence>